<dbReference type="EMBL" id="MN739253">
    <property type="protein sequence ID" value="QHS95540.1"/>
    <property type="molecule type" value="Genomic_DNA"/>
</dbReference>
<sequence>MTTHKLKFSHPLAELCALNGFYEQDLFPLLYSYAGTHVIHDKSEYSDPNRYDEIRNKMHLFVFNTIPLLSIIKPHNPSKELIYDVIKCRFFGNGDYSTELREELVSFVANTKRVNDEYHKASIKLNFLGQSILAEPQNTT</sequence>
<accession>A0A6C0BTY5</accession>
<organism evidence="1">
    <name type="scientific">viral metagenome</name>
    <dbReference type="NCBI Taxonomy" id="1070528"/>
    <lineage>
        <taxon>unclassified sequences</taxon>
        <taxon>metagenomes</taxon>
        <taxon>organismal metagenomes</taxon>
    </lineage>
</organism>
<protein>
    <submittedName>
        <fullName evidence="1">Uncharacterized protein</fullName>
    </submittedName>
</protein>
<proteinExistence type="predicted"/>
<name>A0A6C0BTY5_9ZZZZ</name>
<reference evidence="1" key="1">
    <citation type="journal article" date="2020" name="Nature">
        <title>Giant virus diversity and host interactions through global metagenomics.</title>
        <authorList>
            <person name="Schulz F."/>
            <person name="Roux S."/>
            <person name="Paez-Espino D."/>
            <person name="Jungbluth S."/>
            <person name="Walsh D.A."/>
            <person name="Denef V.J."/>
            <person name="McMahon K.D."/>
            <person name="Konstantinidis K.T."/>
            <person name="Eloe-Fadrosh E.A."/>
            <person name="Kyrpides N.C."/>
            <person name="Woyke T."/>
        </authorList>
    </citation>
    <scope>NUCLEOTIDE SEQUENCE</scope>
    <source>
        <strain evidence="1">GVMAG-M-3300018868-6</strain>
    </source>
</reference>
<dbReference type="AlphaFoldDB" id="A0A6C0BTY5"/>
<evidence type="ECO:0000313" key="1">
    <source>
        <dbReference type="EMBL" id="QHS95540.1"/>
    </source>
</evidence>